<feature type="compositionally biased region" description="Basic and acidic residues" evidence="1">
    <location>
        <begin position="435"/>
        <end position="447"/>
    </location>
</feature>
<feature type="compositionally biased region" description="Polar residues" evidence="1">
    <location>
        <begin position="331"/>
        <end position="345"/>
    </location>
</feature>
<protein>
    <submittedName>
        <fullName evidence="3">Uncharacterized protein</fullName>
    </submittedName>
</protein>
<sequence length="796" mass="87450">MSDLAISTSSDNPMGRPLVVAGCTFSSPEEIFAQLRTWAAELPKETYVQNFHEALGEVNRAVENYDLIRNTFLIHLWSVGKDTLGADFAKIRKKNRHIWSKAEQAVRTTAKNQRACNAATKKVINRWGEAKAAEFLGINTAQGWRGAAGRLATVCTDYDKAMDYLVHALVQRLQHVGRGKSRYLDPGIVDIQTAINLYKEDPSRPPVASEVLAELGIRRNAMGLLSTGAETIEAPIAGRSFEWASTKPQLSLPQAIIEDLSDLSSDAEQEDAELEDAQLARTPAADAAPRTVPNLDVEGSPRGRATRALDLSDASPPQRHAAGSPARDHSVLSTATRESSMTRQSAADELRKRLAESSQVMPQPEPSRIGADGDGDTEEPTAVHTDALDVAAGSAAPAPSTGTGSSSGAPMTLQTQPTSTQRQKRKREKAPVFTPRRENVSQRKGETATHVAVPVAQAQPTAAPSALEKSAGPIPAITDPVKRKDSLVEGASDWEDEDLGSRVGLPLICGRPHHPESGIQDDEAARKLGIMKDLLNRLNAFNNIDPEHALTAKTLQGIHIYDWWDHTFVNKTPMTTCALLELKRFEHHYGKQLDSYQFALFQQLAESDPVLWLLQALFWSDTELLAFPQGVESVASHDGILPTICQRATLLPVESYALSTAMVIRPTLLPVPVIIELSKGALSSKLEVVETLQKLRLERQPIPLDIREESLQEVKFIENAPIIQGISPLSDAILGRRSYLDSEVQEEIKILLGEDRSKAWEWILDWRMAARASIKLSYKLLIETERGRFTEHAFVF</sequence>
<feature type="compositionally biased region" description="Acidic residues" evidence="1">
    <location>
        <begin position="264"/>
        <end position="276"/>
    </location>
</feature>
<dbReference type="EMBL" id="JACBAE010001379">
    <property type="protein sequence ID" value="KAF7159483.1"/>
    <property type="molecule type" value="Genomic_DNA"/>
</dbReference>
<comment type="caution">
    <text evidence="3">The sequence shown here is derived from an EMBL/GenBank/DDBJ whole genome shotgun (WGS) entry which is preliminary data.</text>
</comment>
<organism evidence="3 4">
    <name type="scientific">Aspergillus felis</name>
    <dbReference type="NCBI Taxonomy" id="1287682"/>
    <lineage>
        <taxon>Eukaryota</taxon>
        <taxon>Fungi</taxon>
        <taxon>Dikarya</taxon>
        <taxon>Ascomycota</taxon>
        <taxon>Pezizomycotina</taxon>
        <taxon>Eurotiomycetes</taxon>
        <taxon>Eurotiomycetidae</taxon>
        <taxon>Eurotiales</taxon>
        <taxon>Aspergillaceae</taxon>
        <taxon>Aspergillus</taxon>
        <taxon>Aspergillus subgen. Fumigati</taxon>
    </lineage>
</organism>
<feature type="compositionally biased region" description="Basic and acidic residues" evidence="1">
    <location>
        <begin position="346"/>
        <end position="355"/>
    </location>
</feature>
<name>A0A8H6V7V1_9EURO</name>
<proteinExistence type="predicted"/>
<dbReference type="OrthoDB" id="4461408at2759"/>
<dbReference type="EMBL" id="JACBAG010001822">
    <property type="protein sequence ID" value="KAF7181120.1"/>
    <property type="molecule type" value="Genomic_DNA"/>
</dbReference>
<evidence type="ECO:0000313" key="3">
    <source>
        <dbReference type="EMBL" id="KAF7181120.1"/>
    </source>
</evidence>
<dbReference type="Proteomes" id="UP000654922">
    <property type="component" value="Unassembled WGS sequence"/>
</dbReference>
<evidence type="ECO:0000313" key="4">
    <source>
        <dbReference type="Proteomes" id="UP000641853"/>
    </source>
</evidence>
<feature type="compositionally biased region" description="Low complexity" evidence="1">
    <location>
        <begin position="277"/>
        <end position="291"/>
    </location>
</feature>
<dbReference type="Proteomes" id="UP000641853">
    <property type="component" value="Unassembled WGS sequence"/>
</dbReference>
<keyword evidence="4" id="KW-1185">Reference proteome</keyword>
<feature type="region of interest" description="Disordered" evidence="1">
    <location>
        <begin position="459"/>
        <end position="478"/>
    </location>
</feature>
<feature type="region of interest" description="Disordered" evidence="1">
    <location>
        <begin position="264"/>
        <end position="381"/>
    </location>
</feature>
<gene>
    <name evidence="2" type="ORF">CNMCM5623_004821</name>
    <name evidence="3" type="ORF">CNMCM7691_000249</name>
</gene>
<feature type="region of interest" description="Disordered" evidence="1">
    <location>
        <begin position="393"/>
        <end position="448"/>
    </location>
</feature>
<reference evidence="3" key="1">
    <citation type="submission" date="2020-06" db="EMBL/GenBank/DDBJ databases">
        <title>Draft genome sequences of strains closely related to Aspergillus parafelis and Aspergillus hiratsukae.</title>
        <authorList>
            <person name="Dos Santos R.A.C."/>
            <person name="Rivero-Menendez O."/>
            <person name="Steenwyk J.L."/>
            <person name="Mead M.E."/>
            <person name="Goldman G.H."/>
            <person name="Alastruey-Izquierdo A."/>
            <person name="Rokas A."/>
        </authorList>
    </citation>
    <scope>NUCLEOTIDE SEQUENCE</scope>
    <source>
        <strain evidence="2">CNM-CM5623</strain>
        <strain evidence="3">CNM-CM7691</strain>
    </source>
</reference>
<evidence type="ECO:0000313" key="2">
    <source>
        <dbReference type="EMBL" id="KAF7159483.1"/>
    </source>
</evidence>
<feature type="compositionally biased region" description="Polar residues" evidence="1">
    <location>
        <begin position="412"/>
        <end position="421"/>
    </location>
</feature>
<dbReference type="AlphaFoldDB" id="A0A8H6V7V1"/>
<accession>A0A8H6V7V1</accession>
<evidence type="ECO:0000256" key="1">
    <source>
        <dbReference type="SAM" id="MobiDB-lite"/>
    </source>
</evidence>
<feature type="compositionally biased region" description="Low complexity" evidence="1">
    <location>
        <begin position="393"/>
        <end position="410"/>
    </location>
</feature>